<organism evidence="1 2">
    <name type="scientific">Sporosarcina globispora</name>
    <name type="common">Bacillus globisporus</name>
    <dbReference type="NCBI Taxonomy" id="1459"/>
    <lineage>
        <taxon>Bacteria</taxon>
        <taxon>Bacillati</taxon>
        <taxon>Bacillota</taxon>
        <taxon>Bacilli</taxon>
        <taxon>Bacillales</taxon>
        <taxon>Caryophanaceae</taxon>
        <taxon>Sporosarcina</taxon>
    </lineage>
</organism>
<keyword evidence="2" id="KW-1185">Reference proteome</keyword>
<sequence length="321" mass="37597">MGKHRGKKGRRIFSVSMVKNEADIIESFVRYHQHIFDGMVFLDNMSSDRTPIILESLKEEGLPIYISYDIDHEFDQSKKTTQLLHRTAGQFKPDIILPLDADEFLVSAKKNVNPRDILNKIDLQQLHHIKWRTYVLNKKENKDRLFIPERITYARGDEHDRHHKVIVPSYILNNFTGTLSSGNHKFIIEQRKKRVKINKMSELKLAHFPIRSLEQFKSKLLVAWINRLARNEGNELYLKRFVQAIKEGKSESEEDLYKLAINYPFKNDLSDVTIAHNPVDLTLCKDITLKYTSKNEVDAFRNLLGNSEELAKNFAMLKYQK</sequence>
<reference evidence="2" key="1">
    <citation type="submission" date="2015-07" db="EMBL/GenBank/DDBJ databases">
        <title>Fjat-10036 dsm4.</title>
        <authorList>
            <person name="Liu B."/>
            <person name="Wang J."/>
            <person name="Zhu Y."/>
            <person name="Liu G."/>
            <person name="Chen Q."/>
            <person name="Chen Z."/>
            <person name="Lan J."/>
            <person name="Che J."/>
            <person name="Ge C."/>
            <person name="Shi H."/>
            <person name="Pan Z."/>
            <person name="Liu X."/>
        </authorList>
    </citation>
    <scope>NUCLEOTIDE SEQUENCE [LARGE SCALE GENOMIC DNA]</scope>
    <source>
        <strain evidence="2">DSM 4</strain>
    </source>
</reference>
<gene>
    <name evidence="1" type="ORF">AF332_17050</name>
</gene>
<name>A0A0M0GFY0_SPOGL</name>
<dbReference type="Proteomes" id="UP000037109">
    <property type="component" value="Unassembled WGS sequence"/>
</dbReference>
<comment type="caution">
    <text evidence="1">The sequence shown here is derived from an EMBL/GenBank/DDBJ whole genome shotgun (WGS) entry which is preliminary data.</text>
</comment>
<protein>
    <recommendedName>
        <fullName evidence="3">Glycosyl transferase family 2</fullName>
    </recommendedName>
</protein>
<proteinExistence type="predicted"/>
<dbReference type="STRING" id="1459.AF332_17050"/>
<dbReference type="EMBL" id="LGUF01000007">
    <property type="protein sequence ID" value="KON88341.1"/>
    <property type="molecule type" value="Genomic_DNA"/>
</dbReference>
<evidence type="ECO:0000313" key="1">
    <source>
        <dbReference type="EMBL" id="KON88341.1"/>
    </source>
</evidence>
<dbReference type="PATRIC" id="fig|1459.3.peg.3736"/>
<dbReference type="Pfam" id="PF13704">
    <property type="entry name" value="Glyco_tranf_2_4"/>
    <property type="match status" value="1"/>
</dbReference>
<evidence type="ECO:0008006" key="3">
    <source>
        <dbReference type="Google" id="ProtNLM"/>
    </source>
</evidence>
<evidence type="ECO:0000313" key="2">
    <source>
        <dbReference type="Proteomes" id="UP000037109"/>
    </source>
</evidence>
<accession>A0A0M0GFY0</accession>
<dbReference type="AlphaFoldDB" id="A0A0M0GFY0"/>